<feature type="non-terminal residue" evidence="1">
    <location>
        <position position="1"/>
    </location>
</feature>
<keyword evidence="2" id="KW-1185">Reference proteome</keyword>
<dbReference type="EMBL" id="JAEFBJ010000011">
    <property type="protein sequence ID" value="KAG7557538.1"/>
    <property type="molecule type" value="Genomic_DNA"/>
</dbReference>
<reference evidence="1 2" key="1">
    <citation type="submission" date="2020-12" db="EMBL/GenBank/DDBJ databases">
        <title>Concerted genomic and epigenomic changes stabilize Arabidopsis allopolyploids.</title>
        <authorList>
            <person name="Chen Z."/>
        </authorList>
    </citation>
    <scope>NUCLEOTIDE SEQUENCE [LARGE SCALE GENOMIC DNA]</scope>
    <source>
        <strain evidence="1">As9502</strain>
        <tissue evidence="1">Leaf</tissue>
    </source>
</reference>
<gene>
    <name evidence="1" type="ORF">ISN44_As11g035080</name>
</gene>
<evidence type="ECO:0000313" key="1">
    <source>
        <dbReference type="EMBL" id="KAG7557538.1"/>
    </source>
</evidence>
<dbReference type="AlphaFoldDB" id="A0A8T1ZHA5"/>
<protein>
    <submittedName>
        <fullName evidence="1">Uncharacterized protein</fullName>
    </submittedName>
</protein>
<accession>A0A8T1ZHA5</accession>
<proteinExistence type="predicted"/>
<comment type="caution">
    <text evidence="1">The sequence shown here is derived from an EMBL/GenBank/DDBJ whole genome shotgun (WGS) entry which is preliminary data.</text>
</comment>
<evidence type="ECO:0000313" key="2">
    <source>
        <dbReference type="Proteomes" id="UP000694251"/>
    </source>
</evidence>
<sequence length="62" mass="6960">GSTSSVQSRACSYSYRLRSTMNPNTENLKRKCLLWCGGSRISVKRTCAYVEKHQSLTSGSQR</sequence>
<dbReference type="Proteomes" id="UP000694251">
    <property type="component" value="Chromosome 11"/>
</dbReference>
<name>A0A8T1ZHA5_ARASU</name>
<feature type="non-terminal residue" evidence="1">
    <location>
        <position position="62"/>
    </location>
</feature>
<organism evidence="1 2">
    <name type="scientific">Arabidopsis suecica</name>
    <name type="common">Swedish thale-cress</name>
    <name type="synonym">Cardaminopsis suecica</name>
    <dbReference type="NCBI Taxonomy" id="45249"/>
    <lineage>
        <taxon>Eukaryota</taxon>
        <taxon>Viridiplantae</taxon>
        <taxon>Streptophyta</taxon>
        <taxon>Embryophyta</taxon>
        <taxon>Tracheophyta</taxon>
        <taxon>Spermatophyta</taxon>
        <taxon>Magnoliopsida</taxon>
        <taxon>eudicotyledons</taxon>
        <taxon>Gunneridae</taxon>
        <taxon>Pentapetalae</taxon>
        <taxon>rosids</taxon>
        <taxon>malvids</taxon>
        <taxon>Brassicales</taxon>
        <taxon>Brassicaceae</taxon>
        <taxon>Camelineae</taxon>
        <taxon>Arabidopsis</taxon>
    </lineage>
</organism>